<dbReference type="InterPro" id="IPR017941">
    <property type="entry name" value="Rieske_2Fe-2S"/>
</dbReference>
<sequence length="112" mass="11834">MTPEWLDIGPVDQIPLRGARTVPVWGGEEVAVFRTGEGAIYALINKCPHKQGPLSQGIVHGDKVTCPLHNWNISLVTGEALGPDEGCVPTIPVKVSGGRILIARSETLGMAA</sequence>
<evidence type="ECO:0000313" key="9">
    <source>
        <dbReference type="Proteomes" id="UP000575068"/>
    </source>
</evidence>
<dbReference type="PANTHER" id="PTHR21496:SF23">
    <property type="entry name" value="3-PHENYLPROPIONATE_CINNAMIC ACID DIOXYGENASE FERREDOXIN SUBUNIT"/>
    <property type="match status" value="1"/>
</dbReference>
<dbReference type="EC" id="1.7.1.15" evidence="8"/>
<dbReference type="SUPFAM" id="SSF50022">
    <property type="entry name" value="ISP domain"/>
    <property type="match status" value="1"/>
</dbReference>
<proteinExistence type="predicted"/>
<evidence type="ECO:0000256" key="4">
    <source>
        <dbReference type="ARBA" id="ARBA00023004"/>
    </source>
</evidence>
<protein>
    <submittedName>
        <fullName evidence="8">Nitrite reductase (NADH) small subunit</fullName>
        <ecNumber evidence="8">1.7.1.15</ecNumber>
    </submittedName>
</protein>
<feature type="domain" description="Rieske" evidence="7">
    <location>
        <begin position="5"/>
        <end position="102"/>
    </location>
</feature>
<organism evidence="8 9">
    <name type="scientific">Rhizorhapis suberifaciens</name>
    <name type="common">corky root of lettuce</name>
    <dbReference type="NCBI Taxonomy" id="13656"/>
    <lineage>
        <taxon>Bacteria</taxon>
        <taxon>Pseudomonadati</taxon>
        <taxon>Pseudomonadota</taxon>
        <taxon>Alphaproteobacteria</taxon>
        <taxon>Sphingomonadales</taxon>
        <taxon>Sphingomonadaceae</taxon>
        <taxon>Rhizorhapis</taxon>
    </lineage>
</organism>
<keyword evidence="9" id="KW-1185">Reference proteome</keyword>
<dbReference type="CDD" id="cd03530">
    <property type="entry name" value="Rieske_NirD_small_Bacillus"/>
    <property type="match status" value="1"/>
</dbReference>
<keyword evidence="1" id="KW-0001">2Fe-2S</keyword>
<keyword evidence="4" id="KW-0408">Iron</keyword>
<reference evidence="8 9" key="1">
    <citation type="submission" date="2020-08" db="EMBL/GenBank/DDBJ databases">
        <title>Genomic Encyclopedia of Type Strains, Phase IV (KMG-IV): sequencing the most valuable type-strain genomes for metagenomic binning, comparative biology and taxonomic classification.</title>
        <authorList>
            <person name="Goeker M."/>
        </authorList>
    </citation>
    <scope>NUCLEOTIDE SEQUENCE [LARGE SCALE GENOMIC DNA]</scope>
    <source>
        <strain evidence="8 9">DSM 7465</strain>
    </source>
</reference>
<dbReference type="NCBIfam" id="TIGR02378">
    <property type="entry name" value="nirD_assim_sml"/>
    <property type="match status" value="1"/>
</dbReference>
<dbReference type="Proteomes" id="UP000575068">
    <property type="component" value="Unassembled WGS sequence"/>
</dbReference>
<dbReference type="GO" id="GO:0042128">
    <property type="term" value="P:nitrate assimilation"/>
    <property type="evidence" value="ECO:0007669"/>
    <property type="project" value="UniProtKB-KW"/>
</dbReference>
<evidence type="ECO:0000259" key="7">
    <source>
        <dbReference type="PROSITE" id="PS51296"/>
    </source>
</evidence>
<keyword evidence="2" id="KW-0479">Metal-binding</keyword>
<dbReference type="Gene3D" id="2.102.10.10">
    <property type="entry name" value="Rieske [2Fe-2S] iron-sulphur domain"/>
    <property type="match status" value="1"/>
</dbReference>
<name>A0A840HTL2_9SPHN</name>
<evidence type="ECO:0000313" key="8">
    <source>
        <dbReference type="EMBL" id="MBB4640898.1"/>
    </source>
</evidence>
<dbReference type="GO" id="GO:0046872">
    <property type="term" value="F:metal ion binding"/>
    <property type="evidence" value="ECO:0007669"/>
    <property type="project" value="UniProtKB-KW"/>
</dbReference>
<dbReference type="InterPro" id="IPR012748">
    <property type="entry name" value="Rieske-like_NirD"/>
</dbReference>
<dbReference type="EMBL" id="JACHOV010000004">
    <property type="protein sequence ID" value="MBB4640898.1"/>
    <property type="molecule type" value="Genomic_DNA"/>
</dbReference>
<evidence type="ECO:0000256" key="2">
    <source>
        <dbReference type="ARBA" id="ARBA00022723"/>
    </source>
</evidence>
<evidence type="ECO:0000256" key="6">
    <source>
        <dbReference type="ARBA" id="ARBA00023063"/>
    </source>
</evidence>
<keyword evidence="6" id="KW-0534">Nitrate assimilation</keyword>
<evidence type="ECO:0000256" key="1">
    <source>
        <dbReference type="ARBA" id="ARBA00022714"/>
    </source>
</evidence>
<keyword evidence="5" id="KW-0411">Iron-sulfur</keyword>
<dbReference type="InterPro" id="IPR036922">
    <property type="entry name" value="Rieske_2Fe-2S_sf"/>
</dbReference>
<dbReference type="RefSeq" id="WP_184474738.1">
    <property type="nucleotide sequence ID" value="NZ_JACHOV010000004.1"/>
</dbReference>
<evidence type="ECO:0000256" key="3">
    <source>
        <dbReference type="ARBA" id="ARBA00023002"/>
    </source>
</evidence>
<gene>
    <name evidence="8" type="ORF">HNQ99_001202</name>
</gene>
<dbReference type="Pfam" id="PF00355">
    <property type="entry name" value="Rieske"/>
    <property type="match status" value="1"/>
</dbReference>
<dbReference type="PROSITE" id="PS51296">
    <property type="entry name" value="RIESKE"/>
    <property type="match status" value="1"/>
</dbReference>
<dbReference type="GO" id="GO:0106316">
    <property type="term" value="F:nitrite reductase (NADH) activity"/>
    <property type="evidence" value="ECO:0007669"/>
    <property type="project" value="UniProtKB-EC"/>
</dbReference>
<dbReference type="PANTHER" id="PTHR21496">
    <property type="entry name" value="FERREDOXIN-RELATED"/>
    <property type="match status" value="1"/>
</dbReference>
<evidence type="ECO:0000256" key="5">
    <source>
        <dbReference type="ARBA" id="ARBA00023014"/>
    </source>
</evidence>
<keyword evidence="3 8" id="KW-0560">Oxidoreductase</keyword>
<dbReference type="GO" id="GO:0051537">
    <property type="term" value="F:2 iron, 2 sulfur cluster binding"/>
    <property type="evidence" value="ECO:0007669"/>
    <property type="project" value="UniProtKB-KW"/>
</dbReference>
<accession>A0A840HTL2</accession>
<dbReference type="AlphaFoldDB" id="A0A840HTL2"/>
<comment type="caution">
    <text evidence="8">The sequence shown here is derived from an EMBL/GenBank/DDBJ whole genome shotgun (WGS) entry which is preliminary data.</text>
</comment>